<keyword evidence="3" id="KW-1185">Reference proteome</keyword>
<sequence length="132" mass="15494">MLFDTVVTVTLNLDFCFFLQTTVPPHTSKNTVEIQKTLDDLKKDDFKLFQFHLHEYKESKHKPIPRGKLEDKDTMDTAVLLTNHYGNDKALQVTIYVLKEINQRELACQLEKNMDQTWIHPPLTVVPQKHKM</sequence>
<dbReference type="SUPFAM" id="SSF47986">
    <property type="entry name" value="DEATH domain"/>
    <property type="match status" value="1"/>
</dbReference>
<dbReference type="Gene3D" id="1.10.533.10">
    <property type="entry name" value="Death Domain, Fas"/>
    <property type="match status" value="1"/>
</dbReference>
<protein>
    <recommendedName>
        <fullName evidence="1">Pyrin domain-containing protein</fullName>
    </recommendedName>
</protein>
<reference evidence="2" key="1">
    <citation type="submission" date="2025-08" db="UniProtKB">
        <authorList>
            <consortium name="Ensembl"/>
        </authorList>
    </citation>
    <scope>IDENTIFICATION</scope>
</reference>
<dbReference type="AlphaFoldDB" id="A0A7N9AUD2"/>
<organism evidence="2 3">
    <name type="scientific">Mastacembelus armatus</name>
    <name type="common">zig-zag eel</name>
    <dbReference type="NCBI Taxonomy" id="205130"/>
    <lineage>
        <taxon>Eukaryota</taxon>
        <taxon>Metazoa</taxon>
        <taxon>Chordata</taxon>
        <taxon>Craniata</taxon>
        <taxon>Vertebrata</taxon>
        <taxon>Euteleostomi</taxon>
        <taxon>Actinopterygii</taxon>
        <taxon>Neopterygii</taxon>
        <taxon>Teleostei</taxon>
        <taxon>Neoteleostei</taxon>
        <taxon>Acanthomorphata</taxon>
        <taxon>Anabantaria</taxon>
        <taxon>Synbranchiformes</taxon>
        <taxon>Mastacembelidae</taxon>
        <taxon>Mastacembelus</taxon>
    </lineage>
</organism>
<evidence type="ECO:0000313" key="2">
    <source>
        <dbReference type="Ensembl" id="ENSMAMP00000045223.1"/>
    </source>
</evidence>
<dbReference type="Pfam" id="PF02758">
    <property type="entry name" value="PYRIN"/>
    <property type="match status" value="1"/>
</dbReference>
<feature type="domain" description="Pyrin" evidence="1">
    <location>
        <begin position="26"/>
        <end position="116"/>
    </location>
</feature>
<dbReference type="Proteomes" id="UP000261640">
    <property type="component" value="Unplaced"/>
</dbReference>
<dbReference type="PROSITE" id="PS50824">
    <property type="entry name" value="DAPIN"/>
    <property type="match status" value="1"/>
</dbReference>
<dbReference type="InterPro" id="IPR011029">
    <property type="entry name" value="DEATH-like_dom_sf"/>
</dbReference>
<name>A0A7N9AUD2_9TELE</name>
<dbReference type="SMART" id="SM01289">
    <property type="entry name" value="PYRIN"/>
    <property type="match status" value="1"/>
</dbReference>
<evidence type="ECO:0000313" key="3">
    <source>
        <dbReference type="Proteomes" id="UP000261640"/>
    </source>
</evidence>
<dbReference type="Ensembl" id="ENSMAMT00000050777.1">
    <property type="protein sequence ID" value="ENSMAMP00000045223.1"/>
    <property type="gene ID" value="ENSMAMG00000027502.1"/>
</dbReference>
<dbReference type="CDD" id="cd08321">
    <property type="entry name" value="Pyrin_ASC-like"/>
    <property type="match status" value="1"/>
</dbReference>
<reference evidence="2" key="2">
    <citation type="submission" date="2025-09" db="UniProtKB">
        <authorList>
            <consortium name="Ensembl"/>
        </authorList>
    </citation>
    <scope>IDENTIFICATION</scope>
</reference>
<dbReference type="InterPro" id="IPR004020">
    <property type="entry name" value="DAPIN"/>
</dbReference>
<accession>A0A7N9AUD2</accession>
<evidence type="ECO:0000259" key="1">
    <source>
        <dbReference type="PROSITE" id="PS50824"/>
    </source>
</evidence>
<dbReference type="GeneTree" id="ENSGT00940000177981"/>
<proteinExistence type="predicted"/>
<dbReference type="InParanoid" id="A0A7N9AUD2"/>